<dbReference type="InterPro" id="IPR015890">
    <property type="entry name" value="Chorismate_C"/>
</dbReference>
<dbReference type="HAMAP" id="MF_01935">
    <property type="entry name" value="MenF"/>
    <property type="match status" value="1"/>
</dbReference>
<comment type="catalytic activity">
    <reaction evidence="1 5">
        <text>chorismate = isochorismate</text>
        <dbReference type="Rhea" id="RHEA:18985"/>
        <dbReference type="ChEBI" id="CHEBI:29748"/>
        <dbReference type="ChEBI" id="CHEBI:29780"/>
        <dbReference type="EC" id="5.4.4.2"/>
    </reaction>
</comment>
<comment type="caution">
    <text evidence="7">The sequence shown here is derived from an EMBL/GenBank/DDBJ whole genome shotgun (WGS) entry which is preliminary data.</text>
</comment>
<dbReference type="PANTHER" id="PTHR47253:SF4">
    <property type="entry name" value="ISOCHORISMATE SYNTHASE 2, CHLOROPLASTIC"/>
    <property type="match status" value="1"/>
</dbReference>
<comment type="cofactor">
    <cofactor evidence="5">
        <name>Mg(2+)</name>
        <dbReference type="ChEBI" id="CHEBI:18420"/>
    </cofactor>
</comment>
<feature type="binding site" evidence="5">
    <location>
        <position position="307"/>
    </location>
    <ligand>
        <name>Mg(2+)</name>
        <dbReference type="ChEBI" id="CHEBI:18420"/>
    </ligand>
</feature>
<keyword evidence="8" id="KW-1185">Reference proteome</keyword>
<dbReference type="AlphaFoldDB" id="R8AP68"/>
<dbReference type="GO" id="GO:0009234">
    <property type="term" value="P:menaquinone biosynthetic process"/>
    <property type="evidence" value="ECO:0007669"/>
    <property type="project" value="UniProtKB-UniRule"/>
</dbReference>
<dbReference type="EC" id="5.4.4.2" evidence="5"/>
<name>R8AP68_PLESH</name>
<evidence type="ECO:0000256" key="1">
    <source>
        <dbReference type="ARBA" id="ARBA00000799"/>
    </source>
</evidence>
<comment type="pathway">
    <text evidence="5">Quinol/quinone metabolism; menaquinone biosynthesis.</text>
</comment>
<evidence type="ECO:0000313" key="7">
    <source>
        <dbReference type="EMBL" id="EON88112.1"/>
    </source>
</evidence>
<dbReference type="SUPFAM" id="SSF56322">
    <property type="entry name" value="ADC synthase"/>
    <property type="match status" value="1"/>
</dbReference>
<feature type="domain" description="Chorismate-utilising enzyme C-terminal" evidence="6">
    <location>
        <begin position="192"/>
        <end position="443"/>
    </location>
</feature>
<dbReference type="GO" id="GO:0000287">
    <property type="term" value="F:magnesium ion binding"/>
    <property type="evidence" value="ECO:0007669"/>
    <property type="project" value="UniProtKB-UniRule"/>
</dbReference>
<dbReference type="InterPro" id="IPR044250">
    <property type="entry name" value="MenF-like"/>
</dbReference>
<protein>
    <recommendedName>
        <fullName evidence="5">Isochorismate synthase MenF</fullName>
        <ecNumber evidence="5">5.4.4.2</ecNumber>
    </recommendedName>
    <alternativeName>
        <fullName evidence="5">Isochorismate mutase</fullName>
    </alternativeName>
</protein>
<gene>
    <name evidence="5" type="primary">menF</name>
    <name evidence="7" type="ORF">PLESHI_12250</name>
</gene>
<comment type="pathway">
    <text evidence="5">Quinol/quinone metabolism; 1,4-dihydroxy-2-naphthoate biosynthesis; 1,4-dihydroxy-2-naphthoate from chorismate: step 1/7.</text>
</comment>
<keyword evidence="5" id="KW-0479">Metal-binding</keyword>
<feature type="active site" description="Proton donor" evidence="5">
    <location>
        <position position="263"/>
    </location>
</feature>
<dbReference type="InterPro" id="IPR004561">
    <property type="entry name" value="IsoChor_synthase"/>
</dbReference>
<dbReference type="Gene3D" id="3.60.120.10">
    <property type="entry name" value="Anthranilate synthase"/>
    <property type="match status" value="1"/>
</dbReference>
<dbReference type="PANTHER" id="PTHR47253">
    <property type="match status" value="1"/>
</dbReference>
<dbReference type="EMBL" id="AQQO01000353">
    <property type="protein sequence ID" value="EON88112.1"/>
    <property type="molecule type" value="Genomic_DNA"/>
</dbReference>
<organism evidence="7 8">
    <name type="scientific">Plesiomonas shigelloides 302-73</name>
    <dbReference type="NCBI Taxonomy" id="1315976"/>
    <lineage>
        <taxon>Bacteria</taxon>
        <taxon>Pseudomonadati</taxon>
        <taxon>Pseudomonadota</taxon>
        <taxon>Gammaproteobacteria</taxon>
        <taxon>Enterobacterales</taxon>
        <taxon>Enterobacteriaceae</taxon>
        <taxon>Plesiomonas</taxon>
    </lineage>
</organism>
<dbReference type="STRING" id="703.SAMEA2665130_02008"/>
<reference evidence="7 8" key="1">
    <citation type="journal article" date="2013" name="Genome Announc.">
        <title>Genome Sequence of Plesiomonas shigelloides Strain 302-73 (Serotype O1).</title>
        <authorList>
            <person name="Pique N."/>
            <person name="Aquilini E."/>
            <person name="Alioto T."/>
            <person name="Minana-Galbis D."/>
            <person name="Tomas J.M."/>
        </authorList>
    </citation>
    <scope>NUCLEOTIDE SEQUENCE [LARGE SCALE GENOMIC DNA]</scope>
    <source>
        <strain evidence="7 8">302-73</strain>
    </source>
</reference>
<feature type="binding site" evidence="5">
    <location>
        <position position="439"/>
    </location>
    <ligand>
        <name>Mg(2+)</name>
        <dbReference type="ChEBI" id="CHEBI:18420"/>
    </ligand>
</feature>
<dbReference type="UniPathway" id="UPA01057">
    <property type="reaction ID" value="UER00163"/>
</dbReference>
<dbReference type="NCBIfam" id="NF011588">
    <property type="entry name" value="PRK15012.1"/>
    <property type="match status" value="1"/>
</dbReference>
<feature type="active site" description="Proton acceptor" evidence="5">
    <location>
        <position position="213"/>
    </location>
</feature>
<keyword evidence="3 5" id="KW-0460">Magnesium</keyword>
<keyword evidence="5" id="KW-0474">Menaquinone biosynthesis</keyword>
<dbReference type="NCBIfam" id="TIGR00543">
    <property type="entry name" value="isochor_syn"/>
    <property type="match status" value="1"/>
</dbReference>
<dbReference type="GO" id="GO:0008909">
    <property type="term" value="F:isochorismate synthase activity"/>
    <property type="evidence" value="ECO:0007669"/>
    <property type="project" value="UniProtKB-UniRule"/>
</dbReference>
<evidence type="ECO:0000259" key="6">
    <source>
        <dbReference type="Pfam" id="PF00425"/>
    </source>
</evidence>
<dbReference type="HOGENOM" id="CLU_006493_8_4_6"/>
<evidence type="ECO:0000256" key="4">
    <source>
        <dbReference type="ARBA" id="ARBA00023235"/>
    </source>
</evidence>
<evidence type="ECO:0000313" key="8">
    <source>
        <dbReference type="Proteomes" id="UP000014012"/>
    </source>
</evidence>
<comment type="function">
    <text evidence="5">Catalyzes the conversion of chorismate to isochorismate.</text>
</comment>
<evidence type="ECO:0000256" key="3">
    <source>
        <dbReference type="ARBA" id="ARBA00022842"/>
    </source>
</evidence>
<dbReference type="InterPro" id="IPR034681">
    <property type="entry name" value="MenF"/>
</dbReference>
<dbReference type="PATRIC" id="fig|1315976.3.peg.2313"/>
<dbReference type="Proteomes" id="UP000014012">
    <property type="component" value="Unassembled WGS sequence"/>
</dbReference>
<dbReference type="InterPro" id="IPR005801">
    <property type="entry name" value="ADC_synthase"/>
</dbReference>
<comment type="similarity">
    <text evidence="2 5">Belongs to the isochorismate synthase family.</text>
</comment>
<accession>R8AP68</accession>
<dbReference type="Pfam" id="PF00425">
    <property type="entry name" value="Chorismate_bind"/>
    <property type="match status" value="1"/>
</dbReference>
<sequence length="460" mass="51577">MNLLDELMPRLRQLFCGPADNAVPDVTHSDSSSAALPDSPGIRQFTFSMLRRDAGKLLDWLSAQPLFPKFYWLHRDGSEEVAALGQVRVFNRPDAVSEFLQAQSEPLRVWGGTAFDGLQARSHGCLSGWFFLPRFELRQTTKGAWLTINLHSHTSLREDGLQAWQQLCQLVASSALNLPDVTVEQARHAPDKAGWFALIRKSLAAIEAREFDKVVLARKTTLTLDKPVAPAELLAASRRVNHRCFHFMLALDDSHGFVGSSPERLFRRSGQTLYTEALAGTVSRTGDDIQDHQLAQWLLSDKKNQHENLLVVEDICSRLSGHVDNLDVLPAEVLALRKVQHLRRRITAQLRQADDAQCLTWLHPTAAVAGLPREPARRFIHEHEPFERGWYAGSVGHISRERAEFTVAIRSALIQQNQVHLFAGAGIVPGSDPEAEWQEIERKAAGLRTLLEPDYVNKCL</sequence>
<evidence type="ECO:0000256" key="2">
    <source>
        <dbReference type="ARBA" id="ARBA00005297"/>
    </source>
</evidence>
<keyword evidence="4 5" id="KW-0413">Isomerase</keyword>
<dbReference type="UniPathway" id="UPA00079"/>
<proteinExistence type="inferred from homology"/>
<evidence type="ECO:0000256" key="5">
    <source>
        <dbReference type="HAMAP-Rule" id="MF_01935"/>
    </source>
</evidence>